<sequence length="267" mass="31300">MRIKVTLEGDLLPIDYRNHFMSFIKEALKATDFGKEYFKKIYQYEEEGEIKNNKAGKPFCFAVRFLHDKEEFKKDKDVLYIKSPIELYISSVDYEFLINLYNGLLSKKLYPFKMGLGGISKRNNIILLRERKIKEDKVIFKTLSPILIEDKNDKPLLPIDVENNQPLPEESEKFVYFLKELNYISDSILKSIRGQGLKIGLKFKPLKVRKEVVKHRVREKNIEPKLYTFTCFSGTFELSGDPEDLNWLYQLGMGLRRAQGFGMVEVV</sequence>
<dbReference type="AlphaFoldDB" id="B5YAY2"/>
<dbReference type="KEGG" id="dth:DICTH_0068"/>
<organism evidence="3 4">
    <name type="scientific">Dictyoglomus thermophilum (strain ATCC 35947 / DSM 3960 / H-6-12)</name>
    <dbReference type="NCBI Taxonomy" id="309799"/>
    <lineage>
        <taxon>Bacteria</taxon>
        <taxon>Pseudomonadati</taxon>
        <taxon>Dictyoglomota</taxon>
        <taxon>Dictyoglomia</taxon>
        <taxon>Dictyoglomales</taxon>
        <taxon>Dictyoglomaceae</taxon>
        <taxon>Dictyoglomus</taxon>
    </lineage>
</organism>
<keyword evidence="1" id="KW-0051">Antiviral defense</keyword>
<dbReference type="PaxDb" id="309799-DICTH_0068"/>
<dbReference type="PANTHER" id="PTHR36984">
    <property type="entry name" value="CRISPR-ASSOCIATED ENDORIBONUCLEASE CAS6 1"/>
    <property type="match status" value="1"/>
</dbReference>
<dbReference type="GO" id="GO:0016788">
    <property type="term" value="F:hydrolase activity, acting on ester bonds"/>
    <property type="evidence" value="ECO:0007669"/>
    <property type="project" value="InterPro"/>
</dbReference>
<evidence type="ECO:0000259" key="2">
    <source>
        <dbReference type="Pfam" id="PF01881"/>
    </source>
</evidence>
<keyword evidence="4" id="KW-1185">Reference proteome</keyword>
<feature type="domain" description="CRISPR associated protein Cas6 C-terminal" evidence="2">
    <location>
        <begin position="129"/>
        <end position="266"/>
    </location>
</feature>
<dbReference type="Gene3D" id="3.30.70.1890">
    <property type="match status" value="1"/>
</dbReference>
<dbReference type="eggNOG" id="COG1583">
    <property type="taxonomic scope" value="Bacteria"/>
</dbReference>
<dbReference type="STRING" id="309799.DICTH_0068"/>
<protein>
    <submittedName>
        <fullName evidence="3">CRISPR-associated protein Cas6</fullName>
    </submittedName>
</protein>
<name>B5YAY2_DICT6</name>
<dbReference type="GO" id="GO:0051607">
    <property type="term" value="P:defense response to virus"/>
    <property type="evidence" value="ECO:0007669"/>
    <property type="project" value="UniProtKB-KW"/>
</dbReference>
<dbReference type="Proteomes" id="UP000001733">
    <property type="component" value="Chromosome"/>
</dbReference>
<evidence type="ECO:0000256" key="1">
    <source>
        <dbReference type="ARBA" id="ARBA00023118"/>
    </source>
</evidence>
<dbReference type="CDD" id="cd21140">
    <property type="entry name" value="Cas6_I-like"/>
    <property type="match status" value="1"/>
</dbReference>
<dbReference type="RefSeq" id="WP_012548496.1">
    <property type="nucleotide sequence ID" value="NC_011297.1"/>
</dbReference>
<proteinExistence type="predicted"/>
<dbReference type="InterPro" id="IPR049435">
    <property type="entry name" value="Cas_Cas6_C"/>
</dbReference>
<dbReference type="Pfam" id="PF01881">
    <property type="entry name" value="Cas_Cas6_C"/>
    <property type="match status" value="1"/>
</dbReference>
<evidence type="ECO:0000313" key="3">
    <source>
        <dbReference type="EMBL" id="ACI19864.1"/>
    </source>
</evidence>
<dbReference type="PANTHER" id="PTHR36984:SF3">
    <property type="entry name" value="CRISPR-ASSOCIATED ENDORIBONUCLEASE CAS6"/>
    <property type="match status" value="1"/>
</dbReference>
<evidence type="ECO:0000313" key="4">
    <source>
        <dbReference type="Proteomes" id="UP000001733"/>
    </source>
</evidence>
<reference evidence="3 4" key="1">
    <citation type="journal article" date="2014" name="Genome Announc.">
        <title>Complete Genome Sequence of the Extreme Thermophile Dictyoglomus thermophilum H-6-12.</title>
        <authorList>
            <person name="Coil D.A."/>
            <person name="Badger J.H."/>
            <person name="Forberger H.C."/>
            <person name="Riggs F."/>
            <person name="Madupu R."/>
            <person name="Fedorova N."/>
            <person name="Ward N."/>
            <person name="Robb F.T."/>
            <person name="Eisen J.A."/>
        </authorList>
    </citation>
    <scope>NUCLEOTIDE SEQUENCE [LARGE SCALE GENOMIC DNA]</scope>
    <source>
        <strain evidence="4">ATCC 35947 / DSM 3960 / H-6-12</strain>
    </source>
</reference>
<gene>
    <name evidence="3" type="primary">cas6_1</name>
    <name evidence="3" type="ordered locus">DICTH_0068</name>
</gene>
<dbReference type="NCBIfam" id="TIGR01877">
    <property type="entry name" value="cas_cas6"/>
    <property type="match status" value="1"/>
</dbReference>
<dbReference type="Gene3D" id="3.30.70.1900">
    <property type="match status" value="1"/>
</dbReference>
<dbReference type="EMBL" id="CP001146">
    <property type="protein sequence ID" value="ACI19864.1"/>
    <property type="molecule type" value="Genomic_DNA"/>
</dbReference>
<dbReference type="HOGENOM" id="CLU_090947_0_0_0"/>
<accession>B5YAY2</accession>
<dbReference type="InterPro" id="IPR045747">
    <property type="entry name" value="CRISPR-assoc_prot_Cas6_N_sf"/>
</dbReference>
<dbReference type="InterPro" id="IPR010156">
    <property type="entry name" value="CRISPR-assoc_prot_Cas6"/>
</dbReference>